<keyword evidence="1" id="KW-0812">Transmembrane</keyword>
<proteinExistence type="predicted"/>
<evidence type="ECO:0000313" key="2">
    <source>
        <dbReference type="EMBL" id="PMD73055.1"/>
    </source>
</evidence>
<feature type="transmembrane region" description="Helical" evidence="1">
    <location>
        <begin position="20"/>
        <end position="45"/>
    </location>
</feature>
<gene>
    <name evidence="2" type="ORF">CBP76_02675</name>
</gene>
<dbReference type="RefSeq" id="WP_102195387.1">
    <property type="nucleotide sequence ID" value="NZ_NIPR01000005.1"/>
</dbReference>
<protein>
    <submittedName>
        <fullName evidence="2">Uncharacterized protein</fullName>
    </submittedName>
</protein>
<keyword evidence="1" id="KW-0472">Membrane</keyword>
<keyword evidence="1" id="KW-1133">Transmembrane helix</keyword>
<dbReference type="Proteomes" id="UP000235649">
    <property type="component" value="Unassembled WGS sequence"/>
</dbReference>
<sequence length="230" mass="26468">MNLDLLKIMTTVQPLNWTDWTPIVISTMSLIIAIGSAVLSLISYLHGKPNLVLEQAHRGKTSVVIEPEWNDKDENNPDIYSNRRYRVIIEVTLKNKSSNPISISSFKLNSLYEYNQYTQPGSEYSVEVRRSIHKLPYGITAGGRGRMESFPISEKWIKPIVTIKPYGIVQGYLFWPIYDEDLKNINIKKNNTISVNTTFGNFDFNVKLSELITRDKELKGREAWSKRIEP</sequence>
<keyword evidence="3" id="KW-1185">Reference proteome</keyword>
<dbReference type="EMBL" id="NIPR01000005">
    <property type="protein sequence ID" value="PMD73055.1"/>
    <property type="molecule type" value="Genomic_DNA"/>
</dbReference>
<comment type="caution">
    <text evidence="2">The sequence shown here is derived from an EMBL/GenBank/DDBJ whole genome shotgun (WGS) entry which is preliminary data.</text>
</comment>
<accession>A0A2N7AWC4</accession>
<evidence type="ECO:0000256" key="1">
    <source>
        <dbReference type="SAM" id="Phobius"/>
    </source>
</evidence>
<name>A0A2N7AWC4_9LACO</name>
<reference evidence="2 3" key="1">
    <citation type="submission" date="2017-05" db="EMBL/GenBank/DDBJ databases">
        <title>Lactobacillus nurukis nov., sp. nov., isolated from nuruk.</title>
        <authorList>
            <person name="Kim S.-J."/>
        </authorList>
    </citation>
    <scope>NUCLEOTIDE SEQUENCE [LARGE SCALE GENOMIC DNA]</scope>
    <source>
        <strain evidence="2 3">SYF10-1a</strain>
    </source>
</reference>
<evidence type="ECO:0000313" key="3">
    <source>
        <dbReference type="Proteomes" id="UP000235649"/>
    </source>
</evidence>
<organism evidence="2 3">
    <name type="scientific">Companilactobacillus nuruki</name>
    <dbReference type="NCBI Taxonomy" id="1993540"/>
    <lineage>
        <taxon>Bacteria</taxon>
        <taxon>Bacillati</taxon>
        <taxon>Bacillota</taxon>
        <taxon>Bacilli</taxon>
        <taxon>Lactobacillales</taxon>
        <taxon>Lactobacillaceae</taxon>
        <taxon>Companilactobacillus</taxon>
    </lineage>
</organism>
<dbReference type="AlphaFoldDB" id="A0A2N7AWC4"/>